<name>A0A1T4VX36_9GAMM</name>
<sequence length="169" mass="18744">MVLQKKICLLGAFSVGKTSLIQRYVNQLFSEKYLTTVGVKIDKKQVTVGNTALSLMVWDLAGEDDFTQIRSAHLRGLSGYIVVIDGTRQNSFTVALALHERVRTELGQVPAVFALNKSDLKDQWLISHEQIRTLAQLGYPVIETSAKLGLGVEEVFMGLARQLVPEKVN</sequence>
<dbReference type="PRINTS" id="PR00449">
    <property type="entry name" value="RASTRNSFRMNG"/>
</dbReference>
<dbReference type="CDD" id="cd00154">
    <property type="entry name" value="Rab"/>
    <property type="match status" value="1"/>
</dbReference>
<evidence type="ECO:0000256" key="2">
    <source>
        <dbReference type="ARBA" id="ARBA00023134"/>
    </source>
</evidence>
<evidence type="ECO:0000313" key="3">
    <source>
        <dbReference type="EMBL" id="SKA69395.1"/>
    </source>
</evidence>
<reference evidence="3 4" key="1">
    <citation type="submission" date="2017-02" db="EMBL/GenBank/DDBJ databases">
        <authorList>
            <person name="Peterson S.W."/>
        </authorList>
    </citation>
    <scope>NUCLEOTIDE SEQUENCE [LARGE SCALE GENOMIC DNA]</scope>
    <source>
        <strain evidence="3 4">ATCC 49788</strain>
    </source>
</reference>
<dbReference type="Pfam" id="PF00071">
    <property type="entry name" value="Ras"/>
    <property type="match status" value="1"/>
</dbReference>
<dbReference type="SMART" id="SM00174">
    <property type="entry name" value="RHO"/>
    <property type="match status" value="1"/>
</dbReference>
<dbReference type="AlphaFoldDB" id="A0A1T4VX36"/>
<dbReference type="InterPro" id="IPR050227">
    <property type="entry name" value="Rab"/>
</dbReference>
<dbReference type="InterPro" id="IPR001806">
    <property type="entry name" value="Small_GTPase"/>
</dbReference>
<dbReference type="SMART" id="SM00173">
    <property type="entry name" value="RAS"/>
    <property type="match status" value="1"/>
</dbReference>
<dbReference type="SMART" id="SM00175">
    <property type="entry name" value="RAB"/>
    <property type="match status" value="1"/>
</dbReference>
<dbReference type="GO" id="GO:0003924">
    <property type="term" value="F:GTPase activity"/>
    <property type="evidence" value="ECO:0007669"/>
    <property type="project" value="InterPro"/>
</dbReference>
<dbReference type="PROSITE" id="PS51421">
    <property type="entry name" value="RAS"/>
    <property type="match status" value="1"/>
</dbReference>
<dbReference type="InterPro" id="IPR027417">
    <property type="entry name" value="P-loop_NTPase"/>
</dbReference>
<keyword evidence="4" id="KW-1185">Reference proteome</keyword>
<proteinExistence type="predicted"/>
<keyword evidence="2" id="KW-0342">GTP-binding</keyword>
<dbReference type="NCBIfam" id="TIGR00231">
    <property type="entry name" value="small_GTP"/>
    <property type="match status" value="1"/>
</dbReference>
<dbReference type="Gene3D" id="3.40.50.300">
    <property type="entry name" value="P-loop containing nucleotide triphosphate hydrolases"/>
    <property type="match status" value="1"/>
</dbReference>
<protein>
    <recommendedName>
        <fullName evidence="5">Small GTP-binding protein domain-containing protein</fullName>
    </recommendedName>
</protein>
<organism evidence="3 4">
    <name type="scientific">Thiothrix eikelboomii</name>
    <dbReference type="NCBI Taxonomy" id="92487"/>
    <lineage>
        <taxon>Bacteria</taxon>
        <taxon>Pseudomonadati</taxon>
        <taxon>Pseudomonadota</taxon>
        <taxon>Gammaproteobacteria</taxon>
        <taxon>Thiotrichales</taxon>
        <taxon>Thiotrichaceae</taxon>
        <taxon>Thiothrix</taxon>
    </lineage>
</organism>
<dbReference type="PROSITE" id="PS51419">
    <property type="entry name" value="RAB"/>
    <property type="match status" value="1"/>
</dbReference>
<dbReference type="InterPro" id="IPR005225">
    <property type="entry name" value="Small_GTP-bd"/>
</dbReference>
<evidence type="ECO:0000256" key="1">
    <source>
        <dbReference type="ARBA" id="ARBA00022741"/>
    </source>
</evidence>
<accession>A0A1T4VX36</accession>
<evidence type="ECO:0008006" key="5">
    <source>
        <dbReference type="Google" id="ProtNLM"/>
    </source>
</evidence>
<dbReference type="EMBL" id="FUYB01000002">
    <property type="protein sequence ID" value="SKA69395.1"/>
    <property type="molecule type" value="Genomic_DNA"/>
</dbReference>
<dbReference type="SUPFAM" id="SSF52540">
    <property type="entry name" value="P-loop containing nucleoside triphosphate hydrolases"/>
    <property type="match status" value="1"/>
</dbReference>
<dbReference type="PANTHER" id="PTHR47977">
    <property type="entry name" value="RAS-RELATED PROTEIN RAB"/>
    <property type="match status" value="1"/>
</dbReference>
<evidence type="ECO:0000313" key="4">
    <source>
        <dbReference type="Proteomes" id="UP000190460"/>
    </source>
</evidence>
<dbReference type="STRING" id="92487.SAMN02745130_00460"/>
<dbReference type="GO" id="GO:0005525">
    <property type="term" value="F:GTP binding"/>
    <property type="evidence" value="ECO:0007669"/>
    <property type="project" value="UniProtKB-KW"/>
</dbReference>
<dbReference type="FunFam" id="3.40.50.300:FF:001447">
    <property type="entry name" value="Ras-related protein Rab-1B"/>
    <property type="match status" value="1"/>
</dbReference>
<gene>
    <name evidence="3" type="ORF">SAMN02745130_00460</name>
</gene>
<keyword evidence="1" id="KW-0547">Nucleotide-binding</keyword>
<dbReference type="Proteomes" id="UP000190460">
    <property type="component" value="Unassembled WGS sequence"/>
</dbReference>